<evidence type="ECO:0000259" key="2">
    <source>
        <dbReference type="Pfam" id="PF17921"/>
    </source>
</evidence>
<keyword evidence="1" id="KW-0812">Transmembrane</keyword>
<dbReference type="AlphaFoldDB" id="A0A225VRF2"/>
<dbReference type="Proteomes" id="UP000198211">
    <property type="component" value="Unassembled WGS sequence"/>
</dbReference>
<feature type="domain" description="Integrase zinc-binding" evidence="2">
    <location>
        <begin position="227"/>
        <end position="263"/>
    </location>
</feature>
<accession>A0A225VRF2</accession>
<dbReference type="SUPFAM" id="SSF56672">
    <property type="entry name" value="DNA/RNA polymerases"/>
    <property type="match status" value="1"/>
</dbReference>
<dbReference type="Pfam" id="PF17921">
    <property type="entry name" value="Integrase_H2C2"/>
    <property type="match status" value="1"/>
</dbReference>
<feature type="transmembrane region" description="Helical" evidence="1">
    <location>
        <begin position="119"/>
        <end position="137"/>
    </location>
</feature>
<evidence type="ECO:0000313" key="4">
    <source>
        <dbReference type="Proteomes" id="UP000198211"/>
    </source>
</evidence>
<gene>
    <name evidence="3" type="ORF">PHMEG_00020539</name>
</gene>
<evidence type="ECO:0000313" key="3">
    <source>
        <dbReference type="EMBL" id="OWZ07110.1"/>
    </source>
</evidence>
<sequence>MEKVYARAGGWKETQVRRIALDQAGLITKLWCCKNALKNAITLAHPDPGKRLCVFTDASEEHWGSAITQVPIHQLRRDFEDQHHEPLMMLRDTFSDGATGWAIRHARLLRRASAQTISFIIRMDLVFIGITGIYATFSDHQRYRRLYRTAIRLVSLPISQLDDSFGSPTLVHIRTVQAKAGAPSRIIGGSDHVYRNVNGKIRLPDEAAELQLRICLVGHFGAAGKRTMEVTLQAVADKFVWADLKDDVKRFVNRCLHCARVKRRIGIRPKY</sequence>
<keyword evidence="4" id="KW-1185">Reference proteome</keyword>
<protein>
    <recommendedName>
        <fullName evidence="2">Integrase zinc-binding domain-containing protein</fullName>
    </recommendedName>
</protein>
<keyword evidence="1" id="KW-1133">Transmembrane helix</keyword>
<proteinExistence type="predicted"/>
<name>A0A225VRF2_9STRA</name>
<reference evidence="4" key="1">
    <citation type="submission" date="2017-03" db="EMBL/GenBank/DDBJ databases">
        <title>Phytopthora megakarya and P. palmivora, two closely related causual agents of cacao black pod achieved similar genome size and gene model numbers by different mechanisms.</title>
        <authorList>
            <person name="Ali S."/>
            <person name="Shao J."/>
            <person name="Larry D.J."/>
            <person name="Kronmiller B."/>
            <person name="Shen D."/>
            <person name="Strem M.D."/>
            <person name="Melnick R.L."/>
            <person name="Guiltinan M.J."/>
            <person name="Tyler B.M."/>
            <person name="Meinhardt L.W."/>
            <person name="Bailey B.A."/>
        </authorList>
    </citation>
    <scope>NUCLEOTIDE SEQUENCE [LARGE SCALE GENOMIC DNA]</scope>
    <source>
        <strain evidence="4">zdho120</strain>
    </source>
</reference>
<dbReference type="InterPro" id="IPR043502">
    <property type="entry name" value="DNA/RNA_pol_sf"/>
</dbReference>
<dbReference type="EMBL" id="NBNE01003670">
    <property type="protein sequence ID" value="OWZ07110.1"/>
    <property type="molecule type" value="Genomic_DNA"/>
</dbReference>
<dbReference type="Gene3D" id="1.10.340.70">
    <property type="match status" value="1"/>
</dbReference>
<evidence type="ECO:0000256" key="1">
    <source>
        <dbReference type="SAM" id="Phobius"/>
    </source>
</evidence>
<organism evidence="3 4">
    <name type="scientific">Phytophthora megakarya</name>
    <dbReference type="NCBI Taxonomy" id="4795"/>
    <lineage>
        <taxon>Eukaryota</taxon>
        <taxon>Sar</taxon>
        <taxon>Stramenopiles</taxon>
        <taxon>Oomycota</taxon>
        <taxon>Peronosporomycetes</taxon>
        <taxon>Peronosporales</taxon>
        <taxon>Peronosporaceae</taxon>
        <taxon>Phytophthora</taxon>
    </lineage>
</organism>
<keyword evidence="1" id="KW-0472">Membrane</keyword>
<feature type="non-terminal residue" evidence="3">
    <location>
        <position position="271"/>
    </location>
</feature>
<comment type="caution">
    <text evidence="3">The sequence shown here is derived from an EMBL/GenBank/DDBJ whole genome shotgun (WGS) entry which is preliminary data.</text>
</comment>
<dbReference type="InterPro" id="IPR041588">
    <property type="entry name" value="Integrase_H2C2"/>
</dbReference>